<dbReference type="HOGENOM" id="CLU_021018_1_0_11"/>
<organism evidence="4 5">
    <name type="scientific">Stackebrandtia nassauensis (strain DSM 44728 / CIP 108903 / NRRL B-16338 / NBRC 102104 / LLR-40K-21)</name>
    <dbReference type="NCBI Taxonomy" id="446470"/>
    <lineage>
        <taxon>Bacteria</taxon>
        <taxon>Bacillati</taxon>
        <taxon>Actinomycetota</taxon>
        <taxon>Actinomycetes</taxon>
        <taxon>Glycomycetales</taxon>
        <taxon>Glycomycetaceae</taxon>
        <taxon>Stackebrandtia</taxon>
    </lineage>
</organism>
<accession>D3Q4T9</accession>
<keyword evidence="2" id="KW-0663">Pyridoxal phosphate</keyword>
<comment type="cofactor">
    <cofactor evidence="1">
        <name>pyridoxal 5'-phosphate</name>
        <dbReference type="ChEBI" id="CHEBI:597326"/>
    </cofactor>
</comment>
<evidence type="ECO:0000259" key="3">
    <source>
        <dbReference type="Pfam" id="PF00291"/>
    </source>
</evidence>
<dbReference type="Gene3D" id="3.40.50.1100">
    <property type="match status" value="2"/>
</dbReference>
<keyword evidence="5" id="KW-1185">Reference proteome</keyword>
<reference evidence="4 5" key="1">
    <citation type="journal article" date="2009" name="Stand. Genomic Sci.">
        <title>Complete genome sequence of Stackebrandtia nassauensis type strain (LLR-40K-21).</title>
        <authorList>
            <person name="Munk C."/>
            <person name="Lapidus A."/>
            <person name="Copeland A."/>
            <person name="Jando M."/>
            <person name="Mayilraj S."/>
            <person name="Glavina Del Rio T."/>
            <person name="Nolan M."/>
            <person name="Chen F."/>
            <person name="Lucas S."/>
            <person name="Tice H."/>
            <person name="Cheng J.F."/>
            <person name="Han C."/>
            <person name="Detter J.C."/>
            <person name="Bruce D."/>
            <person name="Goodwin L."/>
            <person name="Chain P."/>
            <person name="Pitluck S."/>
            <person name="Goker M."/>
            <person name="Ovchinikova G."/>
            <person name="Pati A."/>
            <person name="Ivanova N."/>
            <person name="Mavromatis K."/>
            <person name="Chen A."/>
            <person name="Palaniappan K."/>
            <person name="Land M."/>
            <person name="Hauser L."/>
            <person name="Chang Y.J."/>
            <person name="Jeffries C.D."/>
            <person name="Bristow J."/>
            <person name="Eisen J.A."/>
            <person name="Markowitz V."/>
            <person name="Hugenholtz P."/>
            <person name="Kyrpides N.C."/>
            <person name="Klenk H.P."/>
        </authorList>
    </citation>
    <scope>NUCLEOTIDE SEQUENCE [LARGE SCALE GENOMIC DNA]</scope>
    <source>
        <strain evidence="5">DSM 44728 / CIP 108903 / NRRL B-16338 / NBRC 102104 / LLR-40K-21</strain>
    </source>
</reference>
<dbReference type="eggNOG" id="COG0031">
    <property type="taxonomic scope" value="Bacteria"/>
</dbReference>
<dbReference type="Proteomes" id="UP000000844">
    <property type="component" value="Chromosome"/>
</dbReference>
<sequence>MKHFAFADIGEAQRLPRIVCLGPRTYGVVFSLMKLLPAWYILSSAAKRGELGTDTVIVETTSGTFGLGLAMQTALSGHQLILVGDPAIDKRLRDRLEGMGAQVEIVTEPAKHGGIQQARLDRVAEIRAQHPDSYCPDQYANPDNPLSYSYVAEVIAESVGQVDCLVGPIGSGGSMCGTTRHLRTAFGDMRAIAVDTHHSVIFGQADGHRGLRGLGNSLMPANVDHGVFDEVHWIGEADAYAASRRLLRGHALFTGPTSGAAFHVGRWWANANPDATTVIMCPDEGYRYQDTVYNPHWIAERGLDGPVSSEPDTVATPGDGVGAWSRFDWGRRQLAEVLAANGAR</sequence>
<dbReference type="CDD" id="cd01561">
    <property type="entry name" value="CBS_like"/>
    <property type="match status" value="1"/>
</dbReference>
<gene>
    <name evidence="4" type="ordered locus">Snas_2436</name>
</gene>
<proteinExistence type="predicted"/>
<dbReference type="PANTHER" id="PTHR10314">
    <property type="entry name" value="CYSTATHIONINE BETA-SYNTHASE"/>
    <property type="match status" value="1"/>
</dbReference>
<dbReference type="Pfam" id="PF00291">
    <property type="entry name" value="PALP"/>
    <property type="match status" value="1"/>
</dbReference>
<dbReference type="STRING" id="446470.Snas_2436"/>
<dbReference type="RefSeq" id="WP_013017690.1">
    <property type="nucleotide sequence ID" value="NC_013947.1"/>
</dbReference>
<protein>
    <submittedName>
        <fullName evidence="4">Pyridoxal-5'-phosphate-dependent protein beta subunit</fullName>
    </submittedName>
</protein>
<name>D3Q4T9_STANL</name>
<dbReference type="InterPro" id="IPR050214">
    <property type="entry name" value="Cys_Synth/Cystath_Beta-Synth"/>
</dbReference>
<evidence type="ECO:0000256" key="1">
    <source>
        <dbReference type="ARBA" id="ARBA00001933"/>
    </source>
</evidence>
<dbReference type="InterPro" id="IPR036052">
    <property type="entry name" value="TrpB-like_PALP_sf"/>
</dbReference>
<evidence type="ECO:0000313" key="5">
    <source>
        <dbReference type="Proteomes" id="UP000000844"/>
    </source>
</evidence>
<feature type="domain" description="Tryptophan synthase beta chain-like PALP" evidence="3">
    <location>
        <begin position="34"/>
        <end position="265"/>
    </location>
</feature>
<dbReference type="InterPro" id="IPR001926">
    <property type="entry name" value="TrpB-like_PALP"/>
</dbReference>
<dbReference type="AlphaFoldDB" id="D3Q4T9"/>
<evidence type="ECO:0000313" key="4">
    <source>
        <dbReference type="EMBL" id="ADD42119.1"/>
    </source>
</evidence>
<dbReference type="SUPFAM" id="SSF53686">
    <property type="entry name" value="Tryptophan synthase beta subunit-like PLP-dependent enzymes"/>
    <property type="match status" value="1"/>
</dbReference>
<dbReference type="EMBL" id="CP001778">
    <property type="protein sequence ID" value="ADD42119.1"/>
    <property type="molecule type" value="Genomic_DNA"/>
</dbReference>
<evidence type="ECO:0000256" key="2">
    <source>
        <dbReference type="ARBA" id="ARBA00022898"/>
    </source>
</evidence>
<dbReference type="GO" id="GO:1901605">
    <property type="term" value="P:alpha-amino acid metabolic process"/>
    <property type="evidence" value="ECO:0007669"/>
    <property type="project" value="UniProtKB-ARBA"/>
</dbReference>
<dbReference type="KEGG" id="sna:Snas_2436"/>
<dbReference type="OrthoDB" id="5176350at2"/>